<comment type="caution">
    <text evidence="1">The sequence shown here is derived from an EMBL/GenBank/DDBJ whole genome shotgun (WGS) entry which is preliminary data.</text>
</comment>
<protein>
    <submittedName>
        <fullName evidence="1">Uncharacterized protein</fullName>
    </submittedName>
</protein>
<dbReference type="EMBL" id="CAUYUJ010022059">
    <property type="protein sequence ID" value="CAK0908678.1"/>
    <property type="molecule type" value="Genomic_DNA"/>
</dbReference>
<reference evidence="1" key="1">
    <citation type="submission" date="2023-10" db="EMBL/GenBank/DDBJ databases">
        <authorList>
            <person name="Chen Y."/>
            <person name="Shah S."/>
            <person name="Dougan E. K."/>
            <person name="Thang M."/>
            <person name="Chan C."/>
        </authorList>
    </citation>
    <scope>NUCLEOTIDE SEQUENCE [LARGE SCALE GENOMIC DNA]</scope>
</reference>
<evidence type="ECO:0000313" key="2">
    <source>
        <dbReference type="Proteomes" id="UP001189429"/>
    </source>
</evidence>
<proteinExistence type="predicted"/>
<feature type="non-terminal residue" evidence="1">
    <location>
        <position position="1"/>
    </location>
</feature>
<organism evidence="1 2">
    <name type="scientific">Prorocentrum cordatum</name>
    <dbReference type="NCBI Taxonomy" id="2364126"/>
    <lineage>
        <taxon>Eukaryota</taxon>
        <taxon>Sar</taxon>
        <taxon>Alveolata</taxon>
        <taxon>Dinophyceae</taxon>
        <taxon>Prorocentrales</taxon>
        <taxon>Prorocentraceae</taxon>
        <taxon>Prorocentrum</taxon>
    </lineage>
</organism>
<sequence>SALFDFTFITAYFPPRSQRIATASKNEVIIDKMLSYLHDIVSNLPNRTCVFIGTDLNDSLARTNSTEDDATIGDHAYGQQHYAGEAFHTLLKDYALCATNTHHPCGPTYHGLRGHSSYIDYLVMPMRYLPRVRRHNIAYRLTKRLRAFPSQRLMDHMLLYIGVDCTLTYDKPQTTPQWDYTRIFLAWKDERFSEWAKQLRGDIESDLSNYLNENGYRDMADWAERHTMEPGWQLLVSKIRTRALAYFEAKKSTIELEYQQTRLLCTAAALPAKNFDADYVTSETNSTFANYSKLMRQDWKQRSGELVDALQ</sequence>
<dbReference type="Gene3D" id="3.60.10.10">
    <property type="entry name" value="Endonuclease/exonuclease/phosphatase"/>
    <property type="match status" value="1"/>
</dbReference>
<keyword evidence="2" id="KW-1185">Reference proteome</keyword>
<name>A0ABN9Y7R5_9DINO</name>
<evidence type="ECO:0000313" key="1">
    <source>
        <dbReference type="EMBL" id="CAK0908678.1"/>
    </source>
</evidence>
<accession>A0ABN9Y7R5</accession>
<dbReference type="InterPro" id="IPR036691">
    <property type="entry name" value="Endo/exonu/phosph_ase_sf"/>
</dbReference>
<feature type="non-terminal residue" evidence="1">
    <location>
        <position position="311"/>
    </location>
</feature>
<gene>
    <name evidence="1" type="ORF">PCOR1329_LOCUS83289</name>
</gene>
<dbReference type="Proteomes" id="UP001189429">
    <property type="component" value="Unassembled WGS sequence"/>
</dbReference>